<gene>
    <name evidence="2" type="ORF">N7463_000488</name>
</gene>
<proteinExistence type="predicted"/>
<reference evidence="2" key="1">
    <citation type="submission" date="2022-12" db="EMBL/GenBank/DDBJ databases">
        <authorList>
            <person name="Petersen C."/>
        </authorList>
    </citation>
    <scope>NUCLEOTIDE SEQUENCE</scope>
    <source>
        <strain evidence="2">IBT 29495</strain>
    </source>
</reference>
<evidence type="ECO:0000313" key="2">
    <source>
        <dbReference type="EMBL" id="KAJ5520035.1"/>
    </source>
</evidence>
<dbReference type="EMBL" id="JAPWDS010000001">
    <property type="protein sequence ID" value="KAJ5520035.1"/>
    <property type="molecule type" value="Genomic_DNA"/>
</dbReference>
<keyword evidence="3" id="KW-1185">Reference proteome</keyword>
<evidence type="ECO:0000256" key="1">
    <source>
        <dbReference type="ARBA" id="ARBA00022448"/>
    </source>
</evidence>
<comment type="caution">
    <text evidence="2">The sequence shown here is derived from an EMBL/GenBank/DDBJ whole genome shotgun (WGS) entry which is preliminary data.</text>
</comment>
<protein>
    <submittedName>
        <fullName evidence="2">Uncharacterized protein</fullName>
    </submittedName>
</protein>
<organism evidence="2 3">
    <name type="scientific">Penicillium fimorum</name>
    <dbReference type="NCBI Taxonomy" id="1882269"/>
    <lineage>
        <taxon>Eukaryota</taxon>
        <taxon>Fungi</taxon>
        <taxon>Dikarya</taxon>
        <taxon>Ascomycota</taxon>
        <taxon>Pezizomycotina</taxon>
        <taxon>Eurotiomycetes</taxon>
        <taxon>Eurotiomycetidae</taxon>
        <taxon>Eurotiales</taxon>
        <taxon>Aspergillaceae</taxon>
        <taxon>Penicillium</taxon>
    </lineage>
</organism>
<dbReference type="AlphaFoldDB" id="A0A9W9Y4C3"/>
<sequence length="170" mass="18636">MSLPSEVRHDRMVEELVQSMAQMFGIDYALDIPVGGIFFHGVSGGERKHVSIAEVLAAGPSVPCFDNSTRGLDSSTALDFTKAIHMLMKVGDRTTMATLYQAGETLYNYFDKASCAQRIKFLSYVTDPAHREATPGSVAANMHTTVDFTASFKNSPYYASLVCEIDDYIS</sequence>
<reference evidence="2" key="2">
    <citation type="journal article" date="2023" name="IMA Fungus">
        <title>Comparative genomic study of the Penicillium genus elucidates a diverse pangenome and 15 lateral gene transfer events.</title>
        <authorList>
            <person name="Petersen C."/>
            <person name="Sorensen T."/>
            <person name="Nielsen M.R."/>
            <person name="Sondergaard T.E."/>
            <person name="Sorensen J.L."/>
            <person name="Fitzpatrick D.A."/>
            <person name="Frisvad J.C."/>
            <person name="Nielsen K.L."/>
        </authorList>
    </citation>
    <scope>NUCLEOTIDE SEQUENCE</scope>
    <source>
        <strain evidence="2">IBT 29495</strain>
    </source>
</reference>
<dbReference type="PANTHER" id="PTHR19241">
    <property type="entry name" value="ATP-BINDING CASSETTE TRANSPORTER"/>
    <property type="match status" value="1"/>
</dbReference>
<name>A0A9W9Y4C3_9EURO</name>
<evidence type="ECO:0000313" key="3">
    <source>
        <dbReference type="Proteomes" id="UP001149954"/>
    </source>
</evidence>
<dbReference type="Gene3D" id="3.40.50.300">
    <property type="entry name" value="P-loop containing nucleotide triphosphate hydrolases"/>
    <property type="match status" value="1"/>
</dbReference>
<dbReference type="SUPFAM" id="SSF52540">
    <property type="entry name" value="P-loop containing nucleoside triphosphate hydrolases"/>
    <property type="match status" value="1"/>
</dbReference>
<dbReference type="Proteomes" id="UP001149954">
    <property type="component" value="Unassembled WGS sequence"/>
</dbReference>
<dbReference type="InterPro" id="IPR027417">
    <property type="entry name" value="P-loop_NTPase"/>
</dbReference>
<accession>A0A9W9Y4C3</accession>
<dbReference type="OrthoDB" id="4369563at2759"/>
<keyword evidence="1" id="KW-0813">Transport</keyword>